<name>B0XAH5_CULQU</name>
<dbReference type="VEuPathDB" id="VectorBase:CQUJHB009211"/>
<feature type="region of interest" description="Disordered" evidence="1">
    <location>
        <begin position="99"/>
        <end position="143"/>
    </location>
</feature>
<accession>B0XAH5</accession>
<organism>
    <name type="scientific">Culex quinquefasciatus</name>
    <name type="common">Southern house mosquito</name>
    <name type="synonym">Culex pungens</name>
    <dbReference type="NCBI Taxonomy" id="7176"/>
    <lineage>
        <taxon>Eukaryota</taxon>
        <taxon>Metazoa</taxon>
        <taxon>Ecdysozoa</taxon>
        <taxon>Arthropoda</taxon>
        <taxon>Hexapoda</taxon>
        <taxon>Insecta</taxon>
        <taxon>Pterygota</taxon>
        <taxon>Neoptera</taxon>
        <taxon>Endopterygota</taxon>
        <taxon>Diptera</taxon>
        <taxon>Nematocera</taxon>
        <taxon>Culicoidea</taxon>
        <taxon>Culicidae</taxon>
        <taxon>Culicinae</taxon>
        <taxon>Culicini</taxon>
        <taxon>Culex</taxon>
        <taxon>Culex</taxon>
    </lineage>
</organism>
<dbReference type="Proteomes" id="UP000002320">
    <property type="component" value="Unassembled WGS sequence"/>
</dbReference>
<reference evidence="2" key="1">
    <citation type="submission" date="2007-03" db="EMBL/GenBank/DDBJ databases">
        <title>Annotation of Culex pipiens quinquefasciatus.</title>
        <authorList>
            <consortium name="The Broad Institute Genome Sequencing Platform"/>
            <person name="Atkinson P.W."/>
            <person name="Hemingway J."/>
            <person name="Christensen B.M."/>
            <person name="Higgs S."/>
            <person name="Kodira C."/>
            <person name="Hannick L."/>
            <person name="Megy K."/>
            <person name="O'Leary S."/>
            <person name="Pearson M."/>
            <person name="Haas B.J."/>
            <person name="Mauceli E."/>
            <person name="Wortman J.R."/>
            <person name="Lee N.H."/>
            <person name="Guigo R."/>
            <person name="Stanke M."/>
            <person name="Alvarado L."/>
            <person name="Amedeo P."/>
            <person name="Antoine C.H."/>
            <person name="Arensburger P."/>
            <person name="Bidwell S.L."/>
            <person name="Crawford M."/>
            <person name="Camaro F."/>
            <person name="Devon K."/>
            <person name="Engels R."/>
            <person name="Hammond M."/>
            <person name="Howarth C."/>
            <person name="Koehrsen M."/>
            <person name="Lawson D."/>
            <person name="Montgomery P."/>
            <person name="Nene V."/>
            <person name="Nusbaum C."/>
            <person name="Puiu D."/>
            <person name="Romero-Severson J."/>
            <person name="Severson D.W."/>
            <person name="Shumway M."/>
            <person name="Sisk P."/>
            <person name="Stolte C."/>
            <person name="Zeng Q."/>
            <person name="Eisenstadt E."/>
            <person name="Fraser-Liggett C."/>
            <person name="Strausberg R."/>
            <person name="Galagan J."/>
            <person name="Birren B."/>
            <person name="Collins F.H."/>
        </authorList>
    </citation>
    <scope>NUCLEOTIDE SEQUENCE [LARGE SCALE GENOMIC DNA]</scope>
    <source>
        <strain evidence="2">JHB</strain>
    </source>
</reference>
<evidence type="ECO:0000313" key="2">
    <source>
        <dbReference type="EMBL" id="EDS43711.1"/>
    </source>
</evidence>
<dbReference type="STRING" id="7176.B0XAH5"/>
<reference evidence="3" key="2">
    <citation type="submission" date="2020-05" db="UniProtKB">
        <authorList>
            <consortium name="EnsemblMetazoa"/>
        </authorList>
    </citation>
    <scope>IDENTIFICATION</scope>
    <source>
        <strain evidence="3">JHB</strain>
    </source>
</reference>
<dbReference type="EMBL" id="DS232584">
    <property type="protein sequence ID" value="EDS43711.1"/>
    <property type="molecule type" value="Genomic_DNA"/>
</dbReference>
<sequence length="343" mass="36694">MPEQRSQSDKGNSTTRRTICCCSRNCRPFAVPFGGPENVLIPIATSGRIVPRLLGLNYTQEVELVTGTRLLSSSCFQPLLLALTLEATGVDNGCCGVARRSTRRRKPTKSELLLRGSGRHGSREPDGASPDRATAGKSKSGRTGRSVICFAQDTKEPGSKVVGRLPRSEAGRNCALTGRLVPAQGAGKVAAQGANADGGQRVGGIFEPGQCGQEGAQDGGDSDEGPAGEGEVFRDKSEEHGHLLLQGLCSKDAENRRNGFSMNEPEQYISALLREIFTLMQQKTAENFGFVYSVVTAVSWLKALIHSHTSQLMMLGSENLLANFGTCLGIIEYRVQHANSLSK</sequence>
<gene>
    <name evidence="3" type="primary">6049963</name>
    <name evidence="2" type="ORF">CpipJ_CPIJ016538</name>
</gene>
<evidence type="ECO:0000256" key="1">
    <source>
        <dbReference type="SAM" id="MobiDB-lite"/>
    </source>
</evidence>
<keyword evidence="4" id="KW-1185">Reference proteome</keyword>
<evidence type="ECO:0000313" key="3">
    <source>
        <dbReference type="EnsemblMetazoa" id="CPIJ016538-PA"/>
    </source>
</evidence>
<dbReference type="AlphaFoldDB" id="B0XAH5"/>
<feature type="region of interest" description="Disordered" evidence="1">
    <location>
        <begin position="206"/>
        <end position="232"/>
    </location>
</feature>
<protein>
    <submittedName>
        <fullName evidence="2 3">Uncharacterized protein</fullName>
    </submittedName>
</protein>
<proteinExistence type="predicted"/>
<dbReference type="InParanoid" id="B0XAH5"/>
<dbReference type="KEGG" id="cqu:CpipJ_CPIJ016538"/>
<dbReference type="OrthoDB" id="30195at2759"/>
<dbReference type="VEuPathDB" id="VectorBase:CPIJ016538"/>
<dbReference type="EnsemblMetazoa" id="CPIJ016538-RA">
    <property type="protein sequence ID" value="CPIJ016538-PA"/>
    <property type="gene ID" value="CPIJ016538"/>
</dbReference>
<evidence type="ECO:0000313" key="4">
    <source>
        <dbReference type="Proteomes" id="UP000002320"/>
    </source>
</evidence>
<dbReference type="HOGENOM" id="CLU_809536_0_0_1"/>